<dbReference type="AlphaFoldDB" id="A0A934NBF1"/>
<organism evidence="3 4">
    <name type="scientific">Gelidibacter salicanalis</name>
    <dbReference type="NCBI Taxonomy" id="291193"/>
    <lineage>
        <taxon>Bacteria</taxon>
        <taxon>Pseudomonadati</taxon>
        <taxon>Bacteroidota</taxon>
        <taxon>Flavobacteriia</taxon>
        <taxon>Flavobacteriales</taxon>
        <taxon>Flavobacteriaceae</taxon>
        <taxon>Gelidibacter</taxon>
    </lineage>
</organism>
<evidence type="ECO:0000313" key="3">
    <source>
        <dbReference type="EMBL" id="MBJ7879555.1"/>
    </source>
</evidence>
<protein>
    <submittedName>
        <fullName evidence="3">Beta-ketoacyl synthase chain length factor</fullName>
    </submittedName>
</protein>
<dbReference type="GO" id="GO:0005829">
    <property type="term" value="C:cytosol"/>
    <property type="evidence" value="ECO:0007669"/>
    <property type="project" value="TreeGrafter"/>
</dbReference>
<dbReference type="GO" id="GO:0006633">
    <property type="term" value="P:fatty acid biosynthetic process"/>
    <property type="evidence" value="ECO:0007669"/>
    <property type="project" value="TreeGrafter"/>
</dbReference>
<dbReference type="PANTHER" id="PTHR11712">
    <property type="entry name" value="POLYKETIDE SYNTHASE-RELATED"/>
    <property type="match status" value="1"/>
</dbReference>
<feature type="domain" description="Beta-ketoacyl synthase-like N-terminal" evidence="2">
    <location>
        <begin position="43"/>
        <end position="170"/>
    </location>
</feature>
<dbReference type="Gene3D" id="3.40.47.10">
    <property type="match status" value="1"/>
</dbReference>
<dbReference type="SUPFAM" id="SSF53901">
    <property type="entry name" value="Thiolase-like"/>
    <property type="match status" value="1"/>
</dbReference>
<dbReference type="GO" id="GO:0004315">
    <property type="term" value="F:3-oxoacyl-[acyl-carrier-protein] synthase activity"/>
    <property type="evidence" value="ECO:0007669"/>
    <property type="project" value="TreeGrafter"/>
</dbReference>
<dbReference type="Proteomes" id="UP000662373">
    <property type="component" value="Unassembled WGS sequence"/>
</dbReference>
<gene>
    <name evidence="3" type="ORF">JEM65_02635</name>
</gene>
<dbReference type="InterPro" id="IPR014030">
    <property type="entry name" value="Ketoacyl_synth_N"/>
</dbReference>
<keyword evidence="4" id="KW-1185">Reference proteome</keyword>
<dbReference type="InterPro" id="IPR016039">
    <property type="entry name" value="Thiolase-like"/>
</dbReference>
<proteinExistence type="predicted"/>
<dbReference type="PANTHER" id="PTHR11712:SF336">
    <property type="entry name" value="3-OXOACYL-[ACYL-CARRIER-PROTEIN] SYNTHASE, MITOCHONDRIAL"/>
    <property type="match status" value="1"/>
</dbReference>
<comment type="caution">
    <text evidence="3">The sequence shown here is derived from an EMBL/GenBank/DDBJ whole genome shotgun (WGS) entry which is preliminary data.</text>
</comment>
<dbReference type="InterPro" id="IPR000794">
    <property type="entry name" value="Beta-ketoacyl_synthase"/>
</dbReference>
<sequence>MKNVYLHSAVSISAQNTFDSDGFLEDMKPISGSTVPAQYPNYKDFIAPMASRRMATGVKMGVSAASKALYNAQLTQPDAIITGTGMGCIEDTEKFLNSIIGNAEEFLTPTAFIQSTHNTVGAQIALGLKCKAYNNTYVHAALSFESALLDAQLLLQQEEAKHVLVGGVDELGTEIISHVRHMEDANTNGIQVPFGEGASFFVVSSEAKAIQLVDMDICSTASENTIQQKLNGFLNNNEVQASDIDVLIAGRNGDVFDPYYDSISTLFKNPTELHYKHLIGEFYTASSFSLWTAFRILNRQHIPKPLIYKGETKSKISTILLYNQFKGRDHSFILLKR</sequence>
<reference evidence="3 4" key="1">
    <citation type="submission" date="2020-09" db="EMBL/GenBank/DDBJ databases">
        <title>Draft genome of Gelidibacter salicanalis PAMC21136.</title>
        <authorList>
            <person name="Park H."/>
        </authorList>
    </citation>
    <scope>NUCLEOTIDE SEQUENCE [LARGE SCALE GENOMIC DNA]</scope>
    <source>
        <strain evidence="3 4">PAMC21136</strain>
    </source>
</reference>
<accession>A0A934NBF1</accession>
<evidence type="ECO:0000313" key="4">
    <source>
        <dbReference type="Proteomes" id="UP000662373"/>
    </source>
</evidence>
<dbReference type="EMBL" id="JAEHJZ010000004">
    <property type="protein sequence ID" value="MBJ7879555.1"/>
    <property type="molecule type" value="Genomic_DNA"/>
</dbReference>
<dbReference type="Pfam" id="PF13723">
    <property type="entry name" value="Ketoacyl-synt_2"/>
    <property type="match status" value="1"/>
</dbReference>
<name>A0A934NBF1_9FLAO</name>
<keyword evidence="1" id="KW-0808">Transferase</keyword>
<evidence type="ECO:0000256" key="1">
    <source>
        <dbReference type="ARBA" id="ARBA00022679"/>
    </source>
</evidence>
<dbReference type="RefSeq" id="WP_199597001.1">
    <property type="nucleotide sequence ID" value="NZ_JAEHJZ010000004.1"/>
</dbReference>
<evidence type="ECO:0000259" key="2">
    <source>
        <dbReference type="Pfam" id="PF13723"/>
    </source>
</evidence>